<sequence length="357" mass="39238">MNRNTRKDKVIPFEEPQSVQAQASAWLARLDGDDISDEDLLTFKQWINQDEAHVAAFEKATAAWGELNILTRLPSALQQKRQQKVRNKKVKIKYLLRNAAVAAIVVLGLLAGLQQAFSPPQPVSYWTAVGEQKTITLPDTSLVQLNTSSRIKVDYSATARAVYLYQGEAHFEVASNPGRPFEVYAGTGRVRAVGTAFSVMLVDNSDDVNVIVTEGVVEVAPEIHPPPVAKGHSPGTVALPPPVASQRIEAGKAALFDEDEVKVVRQIDADEMQRRLAWQEGLLIFSGESLEEVVAQLSRYTDTKILIKSEAARELSIGGQFQVGDTEAIFNALERGFGLQADYVTSSLVYLSYSNER</sequence>
<evidence type="ECO:0000259" key="2">
    <source>
        <dbReference type="Pfam" id="PF04773"/>
    </source>
</evidence>
<evidence type="ECO:0000313" key="4">
    <source>
        <dbReference type="EMBL" id="TQV78908.1"/>
    </source>
</evidence>
<keyword evidence="1" id="KW-0812">Transmembrane</keyword>
<gene>
    <name evidence="4" type="ORF">FKG94_12895</name>
</gene>
<accession>A0A545TNZ3</accession>
<evidence type="ECO:0000313" key="5">
    <source>
        <dbReference type="Proteomes" id="UP000319732"/>
    </source>
</evidence>
<reference evidence="4 5" key="1">
    <citation type="submission" date="2019-06" db="EMBL/GenBank/DDBJ databases">
        <title>Whole genome sequence for Cellvibrionaceae sp. R142.</title>
        <authorList>
            <person name="Wang G."/>
        </authorList>
    </citation>
    <scope>NUCLEOTIDE SEQUENCE [LARGE SCALE GENOMIC DNA]</scope>
    <source>
        <strain evidence="4 5">R142</strain>
    </source>
</reference>
<dbReference type="Pfam" id="PF04773">
    <property type="entry name" value="FecR"/>
    <property type="match status" value="1"/>
</dbReference>
<dbReference type="InterPro" id="IPR006860">
    <property type="entry name" value="FecR"/>
</dbReference>
<proteinExistence type="predicted"/>
<comment type="caution">
    <text evidence="4">The sequence shown here is derived from an EMBL/GenBank/DDBJ whole genome shotgun (WGS) entry which is preliminary data.</text>
</comment>
<feature type="domain" description="FecR N-terminal" evidence="3">
    <location>
        <begin position="22"/>
        <end position="61"/>
    </location>
</feature>
<feature type="transmembrane region" description="Helical" evidence="1">
    <location>
        <begin position="94"/>
        <end position="113"/>
    </location>
</feature>
<keyword evidence="1" id="KW-1133">Transmembrane helix</keyword>
<dbReference type="PANTHER" id="PTHR30273:SF2">
    <property type="entry name" value="PROTEIN FECR"/>
    <property type="match status" value="1"/>
</dbReference>
<dbReference type="Gene3D" id="2.60.120.1440">
    <property type="match status" value="1"/>
</dbReference>
<protein>
    <submittedName>
        <fullName evidence="4">DUF4880 domain-containing protein</fullName>
    </submittedName>
</protein>
<dbReference type="InterPro" id="IPR032623">
    <property type="entry name" value="FecR_N"/>
</dbReference>
<dbReference type="InterPro" id="IPR012373">
    <property type="entry name" value="Ferrdict_sens_TM"/>
</dbReference>
<keyword evidence="5" id="KW-1185">Reference proteome</keyword>
<keyword evidence="1" id="KW-0472">Membrane</keyword>
<dbReference type="RefSeq" id="WP_142904743.1">
    <property type="nucleotide sequence ID" value="NZ_ML660093.1"/>
</dbReference>
<dbReference type="PANTHER" id="PTHR30273">
    <property type="entry name" value="PERIPLASMIC SIGNAL SENSOR AND SIGMA FACTOR ACTIVATOR FECR-RELATED"/>
    <property type="match status" value="1"/>
</dbReference>
<dbReference type="Gene3D" id="3.55.50.30">
    <property type="match status" value="1"/>
</dbReference>
<evidence type="ECO:0000256" key="1">
    <source>
        <dbReference type="SAM" id="Phobius"/>
    </source>
</evidence>
<dbReference type="PIRSF" id="PIRSF018266">
    <property type="entry name" value="FecR"/>
    <property type="match status" value="1"/>
</dbReference>
<dbReference type="Proteomes" id="UP000319732">
    <property type="component" value="Unassembled WGS sequence"/>
</dbReference>
<dbReference type="OrthoDB" id="9771237at2"/>
<organism evidence="4 5">
    <name type="scientific">Exilibacterium tricleocarpae</name>
    <dbReference type="NCBI Taxonomy" id="2591008"/>
    <lineage>
        <taxon>Bacteria</taxon>
        <taxon>Pseudomonadati</taxon>
        <taxon>Pseudomonadota</taxon>
        <taxon>Gammaproteobacteria</taxon>
        <taxon>Cellvibrionales</taxon>
        <taxon>Cellvibrionaceae</taxon>
        <taxon>Exilibacterium</taxon>
    </lineage>
</organism>
<evidence type="ECO:0000259" key="3">
    <source>
        <dbReference type="Pfam" id="PF16220"/>
    </source>
</evidence>
<dbReference type="AlphaFoldDB" id="A0A545TNZ3"/>
<dbReference type="Pfam" id="PF16220">
    <property type="entry name" value="DUF4880"/>
    <property type="match status" value="1"/>
</dbReference>
<dbReference type="EMBL" id="VHSG01000012">
    <property type="protein sequence ID" value="TQV78908.1"/>
    <property type="molecule type" value="Genomic_DNA"/>
</dbReference>
<feature type="domain" description="FecR protein" evidence="2">
    <location>
        <begin position="125"/>
        <end position="218"/>
    </location>
</feature>
<name>A0A545TNZ3_9GAMM</name>
<dbReference type="GO" id="GO:0016989">
    <property type="term" value="F:sigma factor antagonist activity"/>
    <property type="evidence" value="ECO:0007669"/>
    <property type="project" value="TreeGrafter"/>
</dbReference>